<dbReference type="Proteomes" id="UP000077002">
    <property type="component" value="Unassembled WGS sequence"/>
</dbReference>
<dbReference type="GeneID" id="34599678"/>
<keyword evidence="3" id="KW-1185">Reference proteome</keyword>
<sequence length="197" mass="21613">MDQPLGCARADAVNKNKVHQHKCQEQVPEALCHPPSRRHDQSPEEAAHMESPRIRHEQTDFGGAIVITASDLYPSLGASTHVSLTPSTVCALLEDCFMRSFPLFCLAVMFRWRPMLSSVRFNGLTRTCVDFGSSIDPTFAFIETTVPQRPDDAEARSPAETAGHRHPKEKVTVGGYIEETVLLLSPVLAGDGCVEQG</sequence>
<feature type="region of interest" description="Disordered" evidence="1">
    <location>
        <begin position="146"/>
        <end position="167"/>
    </location>
</feature>
<name>A0A177FAV3_9EURO</name>
<evidence type="ECO:0000313" key="3">
    <source>
        <dbReference type="Proteomes" id="UP000077002"/>
    </source>
</evidence>
<proteinExistence type="predicted"/>
<protein>
    <submittedName>
        <fullName evidence="2">Uncharacterized protein</fullName>
    </submittedName>
</protein>
<accession>A0A177FAV3</accession>
<evidence type="ECO:0000256" key="1">
    <source>
        <dbReference type="SAM" id="MobiDB-lite"/>
    </source>
</evidence>
<gene>
    <name evidence="2" type="ORF">AYO21_04508</name>
</gene>
<evidence type="ECO:0000313" key="2">
    <source>
        <dbReference type="EMBL" id="OAG41345.1"/>
    </source>
</evidence>
<feature type="compositionally biased region" description="Basic and acidic residues" evidence="1">
    <location>
        <begin position="37"/>
        <end position="53"/>
    </location>
</feature>
<organism evidence="2 3">
    <name type="scientific">Fonsecaea monophora</name>
    <dbReference type="NCBI Taxonomy" id="254056"/>
    <lineage>
        <taxon>Eukaryota</taxon>
        <taxon>Fungi</taxon>
        <taxon>Dikarya</taxon>
        <taxon>Ascomycota</taxon>
        <taxon>Pezizomycotina</taxon>
        <taxon>Eurotiomycetes</taxon>
        <taxon>Chaetothyriomycetidae</taxon>
        <taxon>Chaetothyriales</taxon>
        <taxon>Herpotrichiellaceae</taxon>
        <taxon>Fonsecaea</taxon>
    </lineage>
</organism>
<dbReference type="RefSeq" id="XP_022513297.1">
    <property type="nucleotide sequence ID" value="XM_022654481.1"/>
</dbReference>
<dbReference type="AlphaFoldDB" id="A0A177FAV3"/>
<comment type="caution">
    <text evidence="2">The sequence shown here is derived from an EMBL/GenBank/DDBJ whole genome shotgun (WGS) entry which is preliminary data.</text>
</comment>
<feature type="region of interest" description="Disordered" evidence="1">
    <location>
        <begin position="30"/>
        <end position="53"/>
    </location>
</feature>
<dbReference type="EMBL" id="LVKK01000025">
    <property type="protein sequence ID" value="OAG41345.1"/>
    <property type="molecule type" value="Genomic_DNA"/>
</dbReference>
<reference evidence="2 3" key="1">
    <citation type="submission" date="2016-03" db="EMBL/GenBank/DDBJ databases">
        <title>Draft genome sequence of the Fonsecaea monophora CBS 269.37.</title>
        <authorList>
            <person name="Bombassaro A."/>
            <person name="Vinicius W.A."/>
            <person name="De Hoog S."/>
            <person name="Sun J."/>
            <person name="Souza E.M."/>
            <person name="Raittz R.T."/>
            <person name="Costa F."/>
            <person name="Leao A.C."/>
            <person name="Tadra-Sfeir M.Z."/>
            <person name="Baura V."/>
            <person name="Balsanelli E."/>
            <person name="Pedrosa F.O."/>
            <person name="Moreno L.F."/>
            <person name="Steffens M.B."/>
            <person name="Xi L."/>
            <person name="Bocca A.L."/>
            <person name="Felipe M.S."/>
            <person name="Teixeira M."/>
            <person name="Telles Filho F.Q."/>
            <person name="Azevedo C.M."/>
            <person name="Gomes R."/>
            <person name="Vicente V.A."/>
        </authorList>
    </citation>
    <scope>NUCLEOTIDE SEQUENCE [LARGE SCALE GENOMIC DNA]</scope>
    <source>
        <strain evidence="2 3">CBS 269.37</strain>
    </source>
</reference>